<keyword evidence="4" id="KW-0433">Leucine-rich repeat</keyword>
<evidence type="ECO:0000256" key="11">
    <source>
        <dbReference type="ARBA" id="ARBA00023157"/>
    </source>
</evidence>
<comment type="caution">
    <text evidence="14">The sequence shown here is derived from an EMBL/GenBank/DDBJ whole genome shotgun (WGS) entry which is preliminary data.</text>
</comment>
<feature type="chain" id="PRO_5044830864" evidence="13">
    <location>
        <begin position="23"/>
        <end position="255"/>
    </location>
</feature>
<dbReference type="InterPro" id="IPR003591">
    <property type="entry name" value="Leu-rich_rpt_typical-subtyp"/>
</dbReference>
<keyword evidence="10" id="KW-0472">Membrane</keyword>
<evidence type="ECO:0000256" key="10">
    <source>
        <dbReference type="ARBA" id="ARBA00023136"/>
    </source>
</evidence>
<keyword evidence="6 13" id="KW-0732">Signal</keyword>
<dbReference type="Proteomes" id="UP001566132">
    <property type="component" value="Unassembled WGS sequence"/>
</dbReference>
<evidence type="ECO:0000313" key="15">
    <source>
        <dbReference type="Proteomes" id="UP001566132"/>
    </source>
</evidence>
<evidence type="ECO:0000256" key="13">
    <source>
        <dbReference type="SAM" id="SignalP"/>
    </source>
</evidence>
<gene>
    <name evidence="14" type="ORF">ABEB36_001467</name>
</gene>
<dbReference type="InterPro" id="IPR051432">
    <property type="entry name" value="KCNMA1_auxiliary"/>
</dbReference>
<evidence type="ECO:0000256" key="1">
    <source>
        <dbReference type="ARBA" id="ARBA00004162"/>
    </source>
</evidence>
<proteinExistence type="predicted"/>
<evidence type="ECO:0000256" key="2">
    <source>
        <dbReference type="ARBA" id="ARBA00022448"/>
    </source>
</evidence>
<keyword evidence="8" id="KW-1133">Transmembrane helix</keyword>
<dbReference type="InterPro" id="IPR001611">
    <property type="entry name" value="Leu-rich_rpt"/>
</dbReference>
<dbReference type="SUPFAM" id="SSF52058">
    <property type="entry name" value="L domain-like"/>
    <property type="match status" value="1"/>
</dbReference>
<accession>A0ABD1FHV7</accession>
<feature type="signal peptide" evidence="13">
    <location>
        <begin position="1"/>
        <end position="22"/>
    </location>
</feature>
<name>A0ABD1FHV7_HYPHA</name>
<dbReference type="AlphaFoldDB" id="A0ABD1FHV7"/>
<organism evidence="14 15">
    <name type="scientific">Hypothenemus hampei</name>
    <name type="common">Coffee berry borer</name>
    <dbReference type="NCBI Taxonomy" id="57062"/>
    <lineage>
        <taxon>Eukaryota</taxon>
        <taxon>Metazoa</taxon>
        <taxon>Ecdysozoa</taxon>
        <taxon>Arthropoda</taxon>
        <taxon>Hexapoda</taxon>
        <taxon>Insecta</taxon>
        <taxon>Pterygota</taxon>
        <taxon>Neoptera</taxon>
        <taxon>Endopterygota</taxon>
        <taxon>Coleoptera</taxon>
        <taxon>Polyphaga</taxon>
        <taxon>Cucujiformia</taxon>
        <taxon>Curculionidae</taxon>
        <taxon>Scolytinae</taxon>
        <taxon>Hypothenemus</taxon>
    </lineage>
</organism>
<dbReference type="PANTHER" id="PTHR46473">
    <property type="entry name" value="GH08155P"/>
    <property type="match status" value="1"/>
</dbReference>
<reference evidence="14 15" key="1">
    <citation type="submission" date="2024-05" db="EMBL/GenBank/DDBJ databases">
        <title>Genetic variation in Jamaican populations of the coffee berry borer (Hypothenemus hampei).</title>
        <authorList>
            <person name="Errbii M."/>
            <person name="Myrie A."/>
        </authorList>
    </citation>
    <scope>NUCLEOTIDE SEQUENCE [LARGE SCALE GENOMIC DNA]</scope>
    <source>
        <strain evidence="14">JA-Hopewell-2020-01-JO</strain>
        <tissue evidence="14">Whole body</tissue>
    </source>
</reference>
<keyword evidence="3" id="KW-1003">Cell membrane</keyword>
<evidence type="ECO:0000256" key="4">
    <source>
        <dbReference type="ARBA" id="ARBA00022614"/>
    </source>
</evidence>
<dbReference type="Pfam" id="PF13855">
    <property type="entry name" value="LRR_8"/>
    <property type="match status" value="2"/>
</dbReference>
<evidence type="ECO:0000256" key="5">
    <source>
        <dbReference type="ARBA" id="ARBA00022692"/>
    </source>
</evidence>
<dbReference type="InterPro" id="IPR032675">
    <property type="entry name" value="LRR_dom_sf"/>
</dbReference>
<evidence type="ECO:0000256" key="3">
    <source>
        <dbReference type="ARBA" id="ARBA00022475"/>
    </source>
</evidence>
<keyword evidence="2" id="KW-0813">Transport</keyword>
<keyword evidence="5" id="KW-0812">Transmembrane</keyword>
<evidence type="ECO:0000256" key="7">
    <source>
        <dbReference type="ARBA" id="ARBA00022737"/>
    </source>
</evidence>
<keyword evidence="7" id="KW-0677">Repeat</keyword>
<dbReference type="PANTHER" id="PTHR46473:SF10">
    <property type="entry name" value="LD45603P-RELATED"/>
    <property type="match status" value="1"/>
</dbReference>
<sequence length="255" mass="30028">MDVTRLTTFIICWYFLKRTVDALTLEESEEEEPTDLTLMGYNMKEIPFGTHSLISSNFAYNRIQNLVAYELYRKYYKNLEILILGHNLLSSIHLDTFREIRQLKRLDLSFNNLTSLEPNTFRYNTRLEKLDLTFNNISFDQERPFLKSLSIKTLLLSHNEITHVFDISFAKIPNLEMLLLDGNPLFYVSKRCFAYLHRLEYVNLAHTNVYRLVGSMFTVVPRLVDLTETNLAKKFEPPLRKVRSNQLIMLINIDG</sequence>
<keyword evidence="11" id="KW-1015">Disulfide bond</keyword>
<dbReference type="PROSITE" id="PS51450">
    <property type="entry name" value="LRR"/>
    <property type="match status" value="2"/>
</dbReference>
<evidence type="ECO:0000256" key="9">
    <source>
        <dbReference type="ARBA" id="ARBA00023065"/>
    </source>
</evidence>
<dbReference type="GO" id="GO:0005886">
    <property type="term" value="C:plasma membrane"/>
    <property type="evidence" value="ECO:0007669"/>
    <property type="project" value="UniProtKB-SubCell"/>
</dbReference>
<comment type="subcellular location">
    <subcellularLocation>
        <location evidence="1">Cell membrane</location>
        <topology evidence="1">Single-pass membrane protein</topology>
    </subcellularLocation>
</comment>
<evidence type="ECO:0000313" key="14">
    <source>
        <dbReference type="EMBL" id="KAL1517736.1"/>
    </source>
</evidence>
<keyword evidence="12" id="KW-0407">Ion channel</keyword>
<protein>
    <submittedName>
        <fullName evidence="14">Uncharacterized protein</fullName>
    </submittedName>
</protein>
<keyword evidence="15" id="KW-1185">Reference proteome</keyword>
<dbReference type="Gene3D" id="3.80.10.10">
    <property type="entry name" value="Ribonuclease Inhibitor"/>
    <property type="match status" value="2"/>
</dbReference>
<dbReference type="EMBL" id="JBDJPC010000001">
    <property type="protein sequence ID" value="KAL1517736.1"/>
    <property type="molecule type" value="Genomic_DNA"/>
</dbReference>
<evidence type="ECO:0000256" key="6">
    <source>
        <dbReference type="ARBA" id="ARBA00022729"/>
    </source>
</evidence>
<dbReference type="GO" id="GO:0034220">
    <property type="term" value="P:monoatomic ion transmembrane transport"/>
    <property type="evidence" value="ECO:0007669"/>
    <property type="project" value="UniProtKB-KW"/>
</dbReference>
<evidence type="ECO:0000256" key="8">
    <source>
        <dbReference type="ARBA" id="ARBA00022989"/>
    </source>
</evidence>
<keyword evidence="9" id="KW-0406">Ion transport</keyword>
<evidence type="ECO:0000256" key="12">
    <source>
        <dbReference type="ARBA" id="ARBA00023303"/>
    </source>
</evidence>
<dbReference type="SMART" id="SM00369">
    <property type="entry name" value="LRR_TYP"/>
    <property type="match status" value="4"/>
</dbReference>